<protein>
    <submittedName>
        <fullName evidence="1">Uncharacterized protein</fullName>
    </submittedName>
</protein>
<dbReference type="Proteomes" id="UP000828251">
    <property type="component" value="Unassembled WGS sequence"/>
</dbReference>
<sequence>MKIVFNLVTKDNALWVRVLRTKYRVKDQLPNSIAKTNVRTYGGIGPLISHILTHANLDLECIFSDLVTLDGTWNLDLFHVWLSNKVIERIVHLFSDGVVERVTRNAFAGGVLRDQSGYRWATAQTYSSDVGKALTDKGLEDSGITILRRVQKILCIL</sequence>
<reference evidence="1 2" key="1">
    <citation type="journal article" date="2021" name="Plant Biotechnol. J.">
        <title>Multi-omics assisted identification of the key and species-specific regulatory components of drought-tolerant mechanisms in Gossypium stocksii.</title>
        <authorList>
            <person name="Yu D."/>
            <person name="Ke L."/>
            <person name="Zhang D."/>
            <person name="Wu Y."/>
            <person name="Sun Y."/>
            <person name="Mei J."/>
            <person name="Sun J."/>
            <person name="Sun Y."/>
        </authorList>
    </citation>
    <scope>NUCLEOTIDE SEQUENCE [LARGE SCALE GENOMIC DNA]</scope>
    <source>
        <strain evidence="2">cv. E1</strain>
        <tissue evidence="1">Leaf</tissue>
    </source>
</reference>
<evidence type="ECO:0000313" key="1">
    <source>
        <dbReference type="EMBL" id="KAH1097148.1"/>
    </source>
</evidence>
<proteinExistence type="predicted"/>
<dbReference type="EMBL" id="JAIQCV010000005">
    <property type="protein sequence ID" value="KAH1097148.1"/>
    <property type="molecule type" value="Genomic_DNA"/>
</dbReference>
<dbReference type="AlphaFoldDB" id="A0A9D3VUR8"/>
<dbReference type="OrthoDB" id="1000431at2759"/>
<evidence type="ECO:0000313" key="2">
    <source>
        <dbReference type="Proteomes" id="UP000828251"/>
    </source>
</evidence>
<name>A0A9D3VUR8_9ROSI</name>
<gene>
    <name evidence="1" type="ORF">J1N35_014069</name>
</gene>
<comment type="caution">
    <text evidence="1">The sequence shown here is derived from an EMBL/GenBank/DDBJ whole genome shotgun (WGS) entry which is preliminary data.</text>
</comment>
<accession>A0A9D3VUR8</accession>
<keyword evidence="2" id="KW-1185">Reference proteome</keyword>
<organism evidence="1 2">
    <name type="scientific">Gossypium stocksii</name>
    <dbReference type="NCBI Taxonomy" id="47602"/>
    <lineage>
        <taxon>Eukaryota</taxon>
        <taxon>Viridiplantae</taxon>
        <taxon>Streptophyta</taxon>
        <taxon>Embryophyta</taxon>
        <taxon>Tracheophyta</taxon>
        <taxon>Spermatophyta</taxon>
        <taxon>Magnoliopsida</taxon>
        <taxon>eudicotyledons</taxon>
        <taxon>Gunneridae</taxon>
        <taxon>Pentapetalae</taxon>
        <taxon>rosids</taxon>
        <taxon>malvids</taxon>
        <taxon>Malvales</taxon>
        <taxon>Malvaceae</taxon>
        <taxon>Malvoideae</taxon>
        <taxon>Gossypium</taxon>
    </lineage>
</organism>